<sequence>MTDTPPPADVVISRRRALQLFGAGAAGVAFLAACSPSEKANSSSNGSKEFHGAWPFQVPPKGHFNVVEGITDRIVADGPYIDLVVPPPAMYLWKEKKYEGLLAESWQLDPAAKTYTVKLKSGLKWSDGKTLTSKDMVTTWWCLRIMRNVGWNYISKVEATDEQTVVFTLSNPSTVFERYALRRQIYSDAVYGEWATKAQELFGAGKDLDSPEGSKLNTDFQAFHPDDVVASGPFKFDVKSITNAQLSLVKNDTGYAADKVDFAKIVLYNGETPDVTPLVLAKNVDYATHGFPPATVKEFTGKGIRVIRPPVYSGAGLYINMGKLPEFKDVRVRQALAYLLQRDQVGQVSLGDSGKPVKYMTGFSDLQVPDWLSSTDIAKLQTYDHNEAKATELLTAAGWKKTGGAWMKPDGKAATFDVNYHAEFADYSATGQNVAQQLAAFGFKATGRGVTYTQMDVDLRKGAYQMAIQTWGSSQHPNPHFAFVQPLFTFNYPVAANQGGRGIDFDLKQTTSAGPVDFKELVDAAGAGLDEATQKASVTKAALAFNELLPVIPLFERYGNNPALEHSRVAEWPADDDPIMFNGPYADNATVLLMFQGRLKAA</sequence>
<dbReference type="InterPro" id="IPR000914">
    <property type="entry name" value="SBP_5_dom"/>
</dbReference>
<reference evidence="5 6" key="2">
    <citation type="submission" date="2020-03" db="EMBL/GenBank/DDBJ databases">
        <authorList>
            <person name="Ichikawa N."/>
            <person name="Kimura A."/>
            <person name="Kitahashi Y."/>
            <person name="Uohara A."/>
        </authorList>
    </citation>
    <scope>NUCLEOTIDE SEQUENCE [LARGE SCALE GENOMIC DNA]</scope>
    <source>
        <strain evidence="5 6">NBRC 108638</strain>
    </source>
</reference>
<keyword evidence="2" id="KW-0813">Transport</keyword>
<dbReference type="PANTHER" id="PTHR30290">
    <property type="entry name" value="PERIPLASMIC BINDING COMPONENT OF ABC TRANSPORTER"/>
    <property type="match status" value="1"/>
</dbReference>
<dbReference type="AlphaFoldDB" id="A0A6V8L2Z7"/>
<protein>
    <recommendedName>
        <fullName evidence="4">Solute-binding protein family 5 domain-containing protein</fullName>
    </recommendedName>
</protein>
<evidence type="ECO:0000256" key="2">
    <source>
        <dbReference type="ARBA" id="ARBA00022448"/>
    </source>
</evidence>
<feature type="domain" description="Solute-binding protein family 5" evidence="4">
    <location>
        <begin position="98"/>
        <end position="483"/>
    </location>
</feature>
<dbReference type="InterPro" id="IPR006311">
    <property type="entry name" value="TAT_signal"/>
</dbReference>
<dbReference type="Gene3D" id="3.10.105.10">
    <property type="entry name" value="Dipeptide-binding Protein, Domain 3"/>
    <property type="match status" value="1"/>
</dbReference>
<evidence type="ECO:0000313" key="5">
    <source>
        <dbReference type="EMBL" id="GFJ91652.1"/>
    </source>
</evidence>
<dbReference type="Pfam" id="PF00496">
    <property type="entry name" value="SBP_bac_5"/>
    <property type="match status" value="1"/>
</dbReference>
<keyword evidence="6" id="KW-1185">Reference proteome</keyword>
<reference evidence="5 6" key="1">
    <citation type="submission" date="2020-03" db="EMBL/GenBank/DDBJ databases">
        <title>Whole genome shotgun sequence of Phytohabitans rumicis NBRC 108638.</title>
        <authorList>
            <person name="Komaki H."/>
            <person name="Tamura T."/>
        </authorList>
    </citation>
    <scope>NUCLEOTIDE SEQUENCE [LARGE SCALE GENOMIC DNA]</scope>
    <source>
        <strain evidence="5 6">NBRC 108638</strain>
    </source>
</reference>
<keyword evidence="3" id="KW-0732">Signal</keyword>
<dbReference type="InterPro" id="IPR039424">
    <property type="entry name" value="SBP_5"/>
</dbReference>
<proteinExistence type="inferred from homology"/>
<evidence type="ECO:0000313" key="6">
    <source>
        <dbReference type="Proteomes" id="UP000482960"/>
    </source>
</evidence>
<evidence type="ECO:0000259" key="4">
    <source>
        <dbReference type="Pfam" id="PF00496"/>
    </source>
</evidence>
<dbReference type="RefSeq" id="WP_173078684.1">
    <property type="nucleotide sequence ID" value="NZ_BAABJB010000004.1"/>
</dbReference>
<dbReference type="Gene3D" id="3.40.190.10">
    <property type="entry name" value="Periplasmic binding protein-like II"/>
    <property type="match status" value="1"/>
</dbReference>
<accession>A0A6V8L2Z7</accession>
<evidence type="ECO:0000256" key="3">
    <source>
        <dbReference type="ARBA" id="ARBA00022729"/>
    </source>
</evidence>
<comment type="similarity">
    <text evidence="1">Belongs to the bacterial solute-binding protein 5 family.</text>
</comment>
<dbReference type="GO" id="GO:0015833">
    <property type="term" value="P:peptide transport"/>
    <property type="evidence" value="ECO:0007669"/>
    <property type="project" value="TreeGrafter"/>
</dbReference>
<dbReference type="GO" id="GO:1904680">
    <property type="term" value="F:peptide transmembrane transporter activity"/>
    <property type="evidence" value="ECO:0007669"/>
    <property type="project" value="TreeGrafter"/>
</dbReference>
<gene>
    <name evidence="5" type="ORF">Prum_052940</name>
</gene>
<dbReference type="PANTHER" id="PTHR30290:SF9">
    <property type="entry name" value="OLIGOPEPTIDE-BINDING PROTEIN APPA"/>
    <property type="match status" value="1"/>
</dbReference>
<dbReference type="EMBL" id="BLPG01000001">
    <property type="protein sequence ID" value="GFJ91652.1"/>
    <property type="molecule type" value="Genomic_DNA"/>
</dbReference>
<dbReference type="Proteomes" id="UP000482960">
    <property type="component" value="Unassembled WGS sequence"/>
</dbReference>
<dbReference type="PROSITE" id="PS51318">
    <property type="entry name" value="TAT"/>
    <property type="match status" value="1"/>
</dbReference>
<evidence type="ECO:0000256" key="1">
    <source>
        <dbReference type="ARBA" id="ARBA00005695"/>
    </source>
</evidence>
<organism evidence="5 6">
    <name type="scientific">Phytohabitans rumicis</name>
    <dbReference type="NCBI Taxonomy" id="1076125"/>
    <lineage>
        <taxon>Bacteria</taxon>
        <taxon>Bacillati</taxon>
        <taxon>Actinomycetota</taxon>
        <taxon>Actinomycetes</taxon>
        <taxon>Micromonosporales</taxon>
        <taxon>Micromonosporaceae</taxon>
    </lineage>
</organism>
<name>A0A6V8L2Z7_9ACTN</name>
<comment type="caution">
    <text evidence="5">The sequence shown here is derived from an EMBL/GenBank/DDBJ whole genome shotgun (WGS) entry which is preliminary data.</text>
</comment>
<dbReference type="SUPFAM" id="SSF53850">
    <property type="entry name" value="Periplasmic binding protein-like II"/>
    <property type="match status" value="1"/>
</dbReference>